<keyword evidence="7" id="KW-0999">Mitochondrion inner membrane</keyword>
<keyword evidence="11 12" id="KW-1015">Disulfide bond</keyword>
<evidence type="ECO:0000256" key="11">
    <source>
        <dbReference type="ARBA" id="ARBA00023157"/>
    </source>
</evidence>
<dbReference type="PANTHER" id="PTHR21268">
    <property type="entry name" value="NADH DEHYDROGENASE [UBIQUINONE] IRON-SULFUR PROTEIN 5"/>
    <property type="match status" value="1"/>
</dbReference>
<evidence type="ECO:0000313" key="13">
    <source>
        <dbReference type="EMBL" id="KAJ9591561.1"/>
    </source>
</evidence>
<dbReference type="Proteomes" id="UP001233999">
    <property type="component" value="Unassembled WGS sequence"/>
</dbReference>
<evidence type="ECO:0000256" key="3">
    <source>
        <dbReference type="ARBA" id="ARBA00004637"/>
    </source>
</evidence>
<protein>
    <recommendedName>
        <fullName evidence="15">Complex I-15 kDa</fullName>
    </recommendedName>
</protein>
<keyword evidence="6" id="KW-0679">Respiratory chain</keyword>
<dbReference type="EMBL" id="JASPKZ010003864">
    <property type="protein sequence ID" value="KAJ9591561.1"/>
    <property type="molecule type" value="Genomic_DNA"/>
</dbReference>
<reference evidence="13" key="2">
    <citation type="submission" date="2023-05" db="EMBL/GenBank/DDBJ databases">
        <authorList>
            <person name="Fouks B."/>
        </authorList>
    </citation>
    <scope>NUCLEOTIDE SEQUENCE</scope>
    <source>
        <strain evidence="13">Stay&amp;Tobe</strain>
        <tissue evidence="13">Testes</tissue>
    </source>
</reference>
<keyword evidence="5" id="KW-0813">Transport</keyword>
<evidence type="ECO:0000256" key="5">
    <source>
        <dbReference type="ARBA" id="ARBA00022448"/>
    </source>
</evidence>
<keyword evidence="14" id="KW-1185">Reference proteome</keyword>
<evidence type="ECO:0000256" key="1">
    <source>
        <dbReference type="ARBA" id="ARBA00003195"/>
    </source>
</evidence>
<evidence type="ECO:0008006" key="15">
    <source>
        <dbReference type="Google" id="ProtNLM"/>
    </source>
</evidence>
<sequence>MSNVVPYFRSPFTDLTGSLINHQTYGRCEDFEMRMMNCLEAYGAERGVKKCKDLIDDFHECSSRKKQMMRIQAMKAERDRQYKAGERTKAEYYAEPPKIDAY</sequence>
<evidence type="ECO:0000256" key="8">
    <source>
        <dbReference type="ARBA" id="ARBA00022982"/>
    </source>
</evidence>
<evidence type="ECO:0000313" key="14">
    <source>
        <dbReference type="Proteomes" id="UP001233999"/>
    </source>
</evidence>
<feature type="disulfide bond" evidence="12">
    <location>
        <begin position="28"/>
        <end position="61"/>
    </location>
</feature>
<evidence type="ECO:0000256" key="12">
    <source>
        <dbReference type="PIRSR" id="PIRSR619342-50"/>
    </source>
</evidence>
<gene>
    <name evidence="13" type="ORF">L9F63_001915</name>
</gene>
<evidence type="ECO:0000256" key="6">
    <source>
        <dbReference type="ARBA" id="ARBA00022660"/>
    </source>
</evidence>
<evidence type="ECO:0000256" key="9">
    <source>
        <dbReference type="ARBA" id="ARBA00023128"/>
    </source>
</evidence>
<dbReference type="PANTHER" id="PTHR21268:SF2">
    <property type="entry name" value="NADH DEHYDROGENASE [UBIQUINONE] IRON-SULFUR PROTEIN 5"/>
    <property type="match status" value="1"/>
</dbReference>
<dbReference type="Pfam" id="PF10200">
    <property type="entry name" value="Ndufs5"/>
    <property type="match status" value="1"/>
</dbReference>
<dbReference type="GO" id="GO:0005758">
    <property type="term" value="C:mitochondrial intermembrane space"/>
    <property type="evidence" value="ECO:0007669"/>
    <property type="project" value="UniProtKB-SubCell"/>
</dbReference>
<accession>A0AAD8A365</accession>
<dbReference type="GO" id="GO:0005743">
    <property type="term" value="C:mitochondrial inner membrane"/>
    <property type="evidence" value="ECO:0007669"/>
    <property type="project" value="UniProtKB-SubCell"/>
</dbReference>
<comment type="function">
    <text evidence="1">Accessory subunit of the mitochondrial membrane respiratory chain NADH dehydrogenase (Complex I), that is believed not to be involved in catalysis. Complex I functions in the transfer of electrons from NADH to the respiratory chain. The immediate electron acceptor for the enzyme is believed to be ubiquinone.</text>
</comment>
<evidence type="ECO:0000256" key="7">
    <source>
        <dbReference type="ARBA" id="ARBA00022792"/>
    </source>
</evidence>
<feature type="disulfide bond" evidence="12">
    <location>
        <begin position="38"/>
        <end position="51"/>
    </location>
</feature>
<keyword evidence="10" id="KW-0472">Membrane</keyword>
<dbReference type="AlphaFoldDB" id="A0AAD8A365"/>
<keyword evidence="8" id="KW-0249">Electron transport</keyword>
<comment type="similarity">
    <text evidence="4">Belongs to the complex I NDUFS5 subunit family.</text>
</comment>
<evidence type="ECO:0000256" key="2">
    <source>
        <dbReference type="ARBA" id="ARBA00004569"/>
    </source>
</evidence>
<reference evidence="13" key="1">
    <citation type="journal article" date="2023" name="IScience">
        <title>Live-bearing cockroach genome reveals convergent evolutionary mechanisms linked to viviparity in insects and beyond.</title>
        <authorList>
            <person name="Fouks B."/>
            <person name="Harrison M.C."/>
            <person name="Mikhailova A.A."/>
            <person name="Marchal E."/>
            <person name="English S."/>
            <person name="Carruthers M."/>
            <person name="Jennings E.C."/>
            <person name="Chiamaka E.L."/>
            <person name="Frigard R.A."/>
            <person name="Pippel M."/>
            <person name="Attardo G.M."/>
            <person name="Benoit J.B."/>
            <person name="Bornberg-Bauer E."/>
            <person name="Tobe S.S."/>
        </authorList>
    </citation>
    <scope>NUCLEOTIDE SEQUENCE</scope>
    <source>
        <strain evidence="13">Stay&amp;Tobe</strain>
    </source>
</reference>
<organism evidence="13 14">
    <name type="scientific">Diploptera punctata</name>
    <name type="common">Pacific beetle cockroach</name>
    <dbReference type="NCBI Taxonomy" id="6984"/>
    <lineage>
        <taxon>Eukaryota</taxon>
        <taxon>Metazoa</taxon>
        <taxon>Ecdysozoa</taxon>
        <taxon>Arthropoda</taxon>
        <taxon>Hexapoda</taxon>
        <taxon>Insecta</taxon>
        <taxon>Pterygota</taxon>
        <taxon>Neoptera</taxon>
        <taxon>Polyneoptera</taxon>
        <taxon>Dictyoptera</taxon>
        <taxon>Blattodea</taxon>
        <taxon>Blaberoidea</taxon>
        <taxon>Blaberidae</taxon>
        <taxon>Diplopterinae</taxon>
        <taxon>Diploptera</taxon>
    </lineage>
</organism>
<dbReference type="InterPro" id="IPR019342">
    <property type="entry name" value="NADH_UbQ_OxRdtase_FeS-su5"/>
</dbReference>
<comment type="caution">
    <text evidence="13">The sequence shown here is derived from an EMBL/GenBank/DDBJ whole genome shotgun (WGS) entry which is preliminary data.</text>
</comment>
<name>A0AAD8A365_DIPPU</name>
<keyword evidence="9" id="KW-0496">Mitochondrion</keyword>
<comment type="subcellular location">
    <subcellularLocation>
        <location evidence="3">Mitochondrion inner membrane</location>
        <topology evidence="3">Peripheral membrane protein</topology>
    </subcellularLocation>
    <subcellularLocation>
        <location evidence="2">Mitochondrion intermembrane space</location>
    </subcellularLocation>
</comment>
<proteinExistence type="inferred from homology"/>
<evidence type="ECO:0000256" key="4">
    <source>
        <dbReference type="ARBA" id="ARBA00007372"/>
    </source>
</evidence>
<evidence type="ECO:0000256" key="10">
    <source>
        <dbReference type="ARBA" id="ARBA00023136"/>
    </source>
</evidence>
<dbReference type="PROSITE" id="PS51808">
    <property type="entry name" value="CHCH"/>
    <property type="match status" value="1"/>
</dbReference>